<feature type="signal peptide" evidence="1">
    <location>
        <begin position="1"/>
        <end position="23"/>
    </location>
</feature>
<evidence type="ECO:0000256" key="1">
    <source>
        <dbReference type="SAM" id="SignalP"/>
    </source>
</evidence>
<evidence type="ECO:0000313" key="2">
    <source>
        <dbReference type="EMBL" id="MEQ2315321.1"/>
    </source>
</evidence>
<keyword evidence="1" id="KW-0732">Signal</keyword>
<name>A0ABV1AAP0_9TELE</name>
<dbReference type="Proteomes" id="UP001469553">
    <property type="component" value="Unassembled WGS sequence"/>
</dbReference>
<proteinExistence type="predicted"/>
<keyword evidence="3" id="KW-1185">Reference proteome</keyword>
<dbReference type="EMBL" id="JAHRIP010086446">
    <property type="protein sequence ID" value="MEQ2315321.1"/>
    <property type="molecule type" value="Genomic_DNA"/>
</dbReference>
<comment type="caution">
    <text evidence="2">The sequence shown here is derived from an EMBL/GenBank/DDBJ whole genome shotgun (WGS) entry which is preliminary data.</text>
</comment>
<feature type="chain" id="PRO_5047182587" evidence="1">
    <location>
        <begin position="24"/>
        <end position="82"/>
    </location>
</feature>
<gene>
    <name evidence="2" type="ORF">AMECASPLE_021140</name>
</gene>
<accession>A0ABV1AAP0</accession>
<sequence>MVTKQLLCSLLSAELLILDVTSPRRIPVCHLIQKQLMATEMDQQRKKLQQREQDSVSLLCSFFQSYFPVIQLNAVLPLCFSR</sequence>
<reference evidence="2 3" key="1">
    <citation type="submission" date="2021-06" db="EMBL/GenBank/DDBJ databases">
        <authorList>
            <person name="Palmer J.M."/>
        </authorList>
    </citation>
    <scope>NUCLEOTIDE SEQUENCE [LARGE SCALE GENOMIC DNA]</scope>
    <source>
        <strain evidence="2 3">AS_MEX2019</strain>
        <tissue evidence="2">Muscle</tissue>
    </source>
</reference>
<organism evidence="2 3">
    <name type="scientific">Ameca splendens</name>
    <dbReference type="NCBI Taxonomy" id="208324"/>
    <lineage>
        <taxon>Eukaryota</taxon>
        <taxon>Metazoa</taxon>
        <taxon>Chordata</taxon>
        <taxon>Craniata</taxon>
        <taxon>Vertebrata</taxon>
        <taxon>Euteleostomi</taxon>
        <taxon>Actinopterygii</taxon>
        <taxon>Neopterygii</taxon>
        <taxon>Teleostei</taxon>
        <taxon>Neoteleostei</taxon>
        <taxon>Acanthomorphata</taxon>
        <taxon>Ovalentaria</taxon>
        <taxon>Atherinomorphae</taxon>
        <taxon>Cyprinodontiformes</taxon>
        <taxon>Goodeidae</taxon>
        <taxon>Ameca</taxon>
    </lineage>
</organism>
<protein>
    <submittedName>
        <fullName evidence="2">Uncharacterized protein</fullName>
    </submittedName>
</protein>
<evidence type="ECO:0000313" key="3">
    <source>
        <dbReference type="Proteomes" id="UP001469553"/>
    </source>
</evidence>